<keyword evidence="8" id="KW-1185">Reference proteome</keyword>
<sequence length="289" mass="32703">MHAIELTNVSKQFKNFRIDNLHLTIPTGSIVGLVGENGAGKSTTLHMIMQAIKKDSGTIHVLGVNNETDGFLAVKQKVGVVLDEAYYPETLTAKRIRIMLKDIYDAWDDDVFDHYMEQFKLPYNQVFKDFSRGMKMKLQLAVALSHHAELLILDEATSGLDPMVREEILDIINEFTRDERHTVLLSSHIVSDLEKSCDYIAFLHEGRLKFMEEKDGLLERYRILKVAPEEINALTINQAAIKGQRTSRYAVELLVDKEALSSSDTVFGDLEKATLEDVMILMTKGVKQS</sequence>
<dbReference type="STRING" id="306541.SAMN05421668_10997"/>
<evidence type="ECO:0000256" key="3">
    <source>
        <dbReference type="ARBA" id="ARBA00022840"/>
    </source>
</evidence>
<dbReference type="Proteomes" id="UP000199139">
    <property type="component" value="Unassembled WGS sequence"/>
</dbReference>
<evidence type="ECO:0000256" key="2">
    <source>
        <dbReference type="ARBA" id="ARBA00022741"/>
    </source>
</evidence>
<protein>
    <submittedName>
        <fullName evidence="5">ABC transporter</fullName>
    </submittedName>
    <submittedName>
        <fullName evidence="6">ABC-2 type transport system ATP-binding protein</fullName>
    </submittedName>
</protein>
<dbReference type="InterPro" id="IPR027417">
    <property type="entry name" value="P-loop_NTPase"/>
</dbReference>
<dbReference type="GO" id="GO:0016887">
    <property type="term" value="F:ATP hydrolysis activity"/>
    <property type="evidence" value="ECO:0007669"/>
    <property type="project" value="InterPro"/>
</dbReference>
<dbReference type="RefSeq" id="WP_062322714.1">
    <property type="nucleotide sequence ID" value="NZ_BJWJ01000008.1"/>
</dbReference>
<evidence type="ECO:0000259" key="4">
    <source>
        <dbReference type="PROSITE" id="PS50893"/>
    </source>
</evidence>
<dbReference type="InterPro" id="IPR003439">
    <property type="entry name" value="ABC_transporter-like_ATP-bd"/>
</dbReference>
<keyword evidence="1" id="KW-0813">Transport</keyword>
<dbReference type="Gene3D" id="3.40.50.300">
    <property type="entry name" value="P-loop containing nucleotide triphosphate hydrolases"/>
    <property type="match status" value="1"/>
</dbReference>
<dbReference type="AlphaFoldDB" id="A0A1I6SJA4"/>
<gene>
    <name evidence="5" type="ORF">HMI01_10450</name>
    <name evidence="6" type="ORF">SAMN05421668_10997</name>
</gene>
<evidence type="ECO:0000313" key="7">
    <source>
        <dbReference type="Proteomes" id="UP000199139"/>
    </source>
</evidence>
<reference evidence="6 7" key="1">
    <citation type="submission" date="2016-10" db="EMBL/GenBank/DDBJ databases">
        <authorList>
            <person name="de Groot N.N."/>
        </authorList>
    </citation>
    <scope>NUCLEOTIDE SEQUENCE [LARGE SCALE GENOMIC DNA]</scope>
    <source>
        <strain evidence="6 7">DSM 17074</strain>
    </source>
</reference>
<evidence type="ECO:0000313" key="6">
    <source>
        <dbReference type="EMBL" id="SFS77055.1"/>
    </source>
</evidence>
<evidence type="ECO:0000256" key="1">
    <source>
        <dbReference type="ARBA" id="ARBA00022448"/>
    </source>
</evidence>
<dbReference type="EMBL" id="BJWJ01000008">
    <property type="protein sequence ID" value="GEM04057.1"/>
    <property type="molecule type" value="Genomic_DNA"/>
</dbReference>
<dbReference type="SMART" id="SM00382">
    <property type="entry name" value="AAA"/>
    <property type="match status" value="1"/>
</dbReference>
<dbReference type="SUPFAM" id="SSF52540">
    <property type="entry name" value="P-loop containing nucleoside triphosphate hydrolases"/>
    <property type="match status" value="1"/>
</dbReference>
<dbReference type="Pfam" id="PF00005">
    <property type="entry name" value="ABC_tran"/>
    <property type="match status" value="1"/>
</dbReference>
<dbReference type="PANTHER" id="PTHR42939">
    <property type="entry name" value="ABC TRANSPORTER ATP-BINDING PROTEIN ALBC-RELATED"/>
    <property type="match status" value="1"/>
</dbReference>
<dbReference type="EMBL" id="FPAI01000009">
    <property type="protein sequence ID" value="SFS77055.1"/>
    <property type="molecule type" value="Genomic_DNA"/>
</dbReference>
<dbReference type="CDD" id="cd03230">
    <property type="entry name" value="ABC_DR_subfamily_A"/>
    <property type="match status" value="1"/>
</dbReference>
<dbReference type="InterPro" id="IPR051782">
    <property type="entry name" value="ABC_Transporter_VariousFunc"/>
</dbReference>
<dbReference type="GO" id="GO:0005524">
    <property type="term" value="F:ATP binding"/>
    <property type="evidence" value="ECO:0007669"/>
    <property type="project" value="UniProtKB-KW"/>
</dbReference>
<keyword evidence="3 6" id="KW-0067">ATP-binding</keyword>
<evidence type="ECO:0000313" key="5">
    <source>
        <dbReference type="EMBL" id="GEM04057.1"/>
    </source>
</evidence>
<dbReference type="PANTHER" id="PTHR42939:SF3">
    <property type="entry name" value="ABC TRANSPORTER ATP-BINDING COMPONENT"/>
    <property type="match status" value="1"/>
</dbReference>
<evidence type="ECO:0000313" key="8">
    <source>
        <dbReference type="Proteomes" id="UP000321773"/>
    </source>
</evidence>
<dbReference type="OrthoDB" id="9804819at2"/>
<organism evidence="6 7">
    <name type="scientific">Halolactibacillus miurensis</name>
    <dbReference type="NCBI Taxonomy" id="306541"/>
    <lineage>
        <taxon>Bacteria</taxon>
        <taxon>Bacillati</taxon>
        <taxon>Bacillota</taxon>
        <taxon>Bacilli</taxon>
        <taxon>Bacillales</taxon>
        <taxon>Bacillaceae</taxon>
        <taxon>Halolactibacillus</taxon>
    </lineage>
</organism>
<name>A0A1I6SJA4_9BACI</name>
<reference evidence="5 8" key="2">
    <citation type="submission" date="2019-07" db="EMBL/GenBank/DDBJ databases">
        <title>Whole genome shotgun sequence of Halolactibacillus miurensis NBRC 100873.</title>
        <authorList>
            <person name="Hosoyama A."/>
            <person name="Uohara A."/>
            <person name="Ohji S."/>
            <person name="Ichikawa N."/>
        </authorList>
    </citation>
    <scope>NUCLEOTIDE SEQUENCE [LARGE SCALE GENOMIC DNA]</scope>
    <source>
        <strain evidence="5 8">NBRC 100873</strain>
    </source>
</reference>
<dbReference type="Proteomes" id="UP000321773">
    <property type="component" value="Unassembled WGS sequence"/>
</dbReference>
<dbReference type="PROSITE" id="PS50893">
    <property type="entry name" value="ABC_TRANSPORTER_2"/>
    <property type="match status" value="1"/>
</dbReference>
<feature type="domain" description="ABC transporter" evidence="4">
    <location>
        <begin position="1"/>
        <end position="230"/>
    </location>
</feature>
<accession>A0A1I6SJA4</accession>
<proteinExistence type="predicted"/>
<dbReference type="InterPro" id="IPR003593">
    <property type="entry name" value="AAA+_ATPase"/>
</dbReference>
<keyword evidence="2" id="KW-0547">Nucleotide-binding</keyword>